<dbReference type="InterPro" id="IPR033985">
    <property type="entry name" value="SusD-like_N"/>
</dbReference>
<dbReference type="InterPro" id="IPR012944">
    <property type="entry name" value="SusD_RagB_dom"/>
</dbReference>
<sequence>MKLDIKIKHIGVILLGMITFSACDSYIEEDIFSDITSENFIEEGTADQLVVGIYSTLREVYKDYNLQFLGTDLFTVKGELNSVSAVNDYFGFDSGVGGSLWSKNYNVVAKANTAINRYENQISWTDSKLGEKAYGIAQAKALRGLAFFNMVQQYGGLVLELDEPTTIRSDYTRSTEEETYAQIISDLEDAIPDLLDAPETGRFSKRAAQHLLSEVYLTRGYTSFGSTDDFNTAAALAEDAIGSYDIRSQSYAEVFAYDNQVNDEILFAVQWGTNGLATDQVNTKHSLFMNQVANYPGVNRTTTPYGFSDFNAMPTPFFYSLLEANDSRDEATLHRAILADGDEPEGPDAIVAGDTIVYYPKVALSPTELAERLDRYWVYQPNQYLFGQPDNIPGVNYLYTLNPERTNFPIFKKFDDEIFSETTDGARDTFVFRVAGTHLLAAEAYLGASNPSAALTHLNIVRERATGVANEYSSVTIDDILNERALELAGEANRWAVLKRTGKLEERITAYNPHVQDHGAFDASIHLLRPIPSSELELSDGSLTQNPGY</sequence>
<feature type="domain" description="SusD-like N-terminal" evidence="7">
    <location>
        <begin position="46"/>
        <end position="217"/>
    </location>
</feature>
<dbReference type="Proteomes" id="UP000540519">
    <property type="component" value="Unassembled WGS sequence"/>
</dbReference>
<protein>
    <submittedName>
        <fullName evidence="8">RagB/SusD family nutrient uptake outer membrane protein</fullName>
    </submittedName>
</protein>
<evidence type="ECO:0000256" key="3">
    <source>
        <dbReference type="ARBA" id="ARBA00022729"/>
    </source>
</evidence>
<dbReference type="GO" id="GO:0009279">
    <property type="term" value="C:cell outer membrane"/>
    <property type="evidence" value="ECO:0007669"/>
    <property type="project" value="UniProtKB-SubCell"/>
</dbReference>
<keyword evidence="3" id="KW-0732">Signal</keyword>
<comment type="similarity">
    <text evidence="2">Belongs to the SusD family.</text>
</comment>
<dbReference type="InterPro" id="IPR011990">
    <property type="entry name" value="TPR-like_helical_dom_sf"/>
</dbReference>
<evidence type="ECO:0000256" key="2">
    <source>
        <dbReference type="ARBA" id="ARBA00006275"/>
    </source>
</evidence>
<keyword evidence="5" id="KW-0998">Cell outer membrane</keyword>
<comment type="subcellular location">
    <subcellularLocation>
        <location evidence="1">Cell outer membrane</location>
    </subcellularLocation>
</comment>
<evidence type="ECO:0000259" key="6">
    <source>
        <dbReference type="Pfam" id="PF07980"/>
    </source>
</evidence>
<feature type="domain" description="RagB/SusD" evidence="6">
    <location>
        <begin position="405"/>
        <end position="549"/>
    </location>
</feature>
<reference evidence="8 9" key="1">
    <citation type="journal article" date="2019" name="Mar. Drugs">
        <title>Comparative Genomics and CAZyme Genome Repertoires of Marine Zobellia amurskyensis KMM 3526(T) and Zobellia laminariae KMM 3676(T).</title>
        <authorList>
            <person name="Chernysheva N."/>
            <person name="Bystritskaya E."/>
            <person name="Stenkova A."/>
            <person name="Golovkin I."/>
            <person name="Nedashkovskaya O."/>
            <person name="Isaeva M."/>
        </authorList>
    </citation>
    <scope>NUCLEOTIDE SEQUENCE [LARGE SCALE GENOMIC DNA]</scope>
    <source>
        <strain evidence="8 9">KMM 3526</strain>
    </source>
</reference>
<dbReference type="EMBL" id="RCNR01000053">
    <property type="protein sequence ID" value="MUH37812.1"/>
    <property type="molecule type" value="Genomic_DNA"/>
</dbReference>
<evidence type="ECO:0000256" key="5">
    <source>
        <dbReference type="ARBA" id="ARBA00023237"/>
    </source>
</evidence>
<accession>A0A7X2ZWS1</accession>
<dbReference type="Pfam" id="PF07980">
    <property type="entry name" value="SusD_RagB"/>
    <property type="match status" value="1"/>
</dbReference>
<evidence type="ECO:0000313" key="9">
    <source>
        <dbReference type="Proteomes" id="UP000540519"/>
    </source>
</evidence>
<gene>
    <name evidence="8" type="ORF">D9O36_18320</name>
</gene>
<name>A0A7X2ZWS1_9FLAO</name>
<comment type="caution">
    <text evidence="8">The sequence shown here is derived from an EMBL/GenBank/DDBJ whole genome shotgun (WGS) entry which is preliminary data.</text>
</comment>
<dbReference type="OrthoDB" id="5694214at2"/>
<proteinExistence type="inferred from homology"/>
<evidence type="ECO:0000256" key="1">
    <source>
        <dbReference type="ARBA" id="ARBA00004442"/>
    </source>
</evidence>
<dbReference type="RefSeq" id="WP_155601012.1">
    <property type="nucleotide sequence ID" value="NZ_RCNR01000053.1"/>
</dbReference>
<keyword evidence="9" id="KW-1185">Reference proteome</keyword>
<keyword evidence="4" id="KW-0472">Membrane</keyword>
<evidence type="ECO:0000313" key="8">
    <source>
        <dbReference type="EMBL" id="MUH37812.1"/>
    </source>
</evidence>
<dbReference type="PROSITE" id="PS51257">
    <property type="entry name" value="PROKAR_LIPOPROTEIN"/>
    <property type="match status" value="1"/>
</dbReference>
<dbReference type="Pfam" id="PF14322">
    <property type="entry name" value="SusD-like_3"/>
    <property type="match status" value="1"/>
</dbReference>
<dbReference type="SUPFAM" id="SSF48452">
    <property type="entry name" value="TPR-like"/>
    <property type="match status" value="1"/>
</dbReference>
<evidence type="ECO:0000256" key="4">
    <source>
        <dbReference type="ARBA" id="ARBA00023136"/>
    </source>
</evidence>
<dbReference type="Gene3D" id="1.25.40.390">
    <property type="match status" value="1"/>
</dbReference>
<organism evidence="8 9">
    <name type="scientific">Zobellia amurskyensis</name>
    <dbReference type="NCBI Taxonomy" id="248905"/>
    <lineage>
        <taxon>Bacteria</taxon>
        <taxon>Pseudomonadati</taxon>
        <taxon>Bacteroidota</taxon>
        <taxon>Flavobacteriia</taxon>
        <taxon>Flavobacteriales</taxon>
        <taxon>Flavobacteriaceae</taxon>
        <taxon>Zobellia</taxon>
    </lineage>
</organism>
<dbReference type="AlphaFoldDB" id="A0A7X2ZWS1"/>
<evidence type="ECO:0000259" key="7">
    <source>
        <dbReference type="Pfam" id="PF14322"/>
    </source>
</evidence>